<feature type="domain" description="CBS" evidence="3">
    <location>
        <begin position="80"/>
        <end position="135"/>
    </location>
</feature>
<proteinExistence type="predicted"/>
<name>A0A0H5NJW5_NOCFR</name>
<dbReference type="InterPro" id="IPR051257">
    <property type="entry name" value="Diverse_CBS-Domain"/>
</dbReference>
<dbReference type="PROSITE" id="PS51371">
    <property type="entry name" value="CBS"/>
    <property type="match status" value="2"/>
</dbReference>
<dbReference type="PANTHER" id="PTHR43080">
    <property type="entry name" value="CBS DOMAIN-CONTAINING PROTEIN CBSX3, MITOCHONDRIAL"/>
    <property type="match status" value="1"/>
</dbReference>
<dbReference type="PANTHER" id="PTHR43080:SF2">
    <property type="entry name" value="CBS DOMAIN-CONTAINING PROTEIN"/>
    <property type="match status" value="1"/>
</dbReference>
<protein>
    <submittedName>
        <fullName evidence="4">Hypoxic response protein 1</fullName>
    </submittedName>
</protein>
<sequence>MVRLMRIAEILRRKGCEVATVTPGTTVRALLAVLAEHNIGAVVVSPGGGRISGIVSERDVVRGLHEYGAGLLDTPVSDIMTTPVRTCAPEDRVDGLRRIMTEHRVRHLPVVRDDRLVGIVSIGDVVKSAISELATERQLLVDYVQGRY</sequence>
<reference evidence="5" key="1">
    <citation type="submission" date="2015-03" db="EMBL/GenBank/DDBJ databases">
        <authorList>
            <consortium name="Pathogen Informatics"/>
        </authorList>
    </citation>
    <scope>NUCLEOTIDE SEQUENCE [LARGE SCALE GENOMIC DNA]</scope>
    <source>
        <strain evidence="5">NCTC11134</strain>
    </source>
</reference>
<dbReference type="AlphaFoldDB" id="A0A0H5NJW5"/>
<organism evidence="4 5">
    <name type="scientific">Nocardia farcinica</name>
    <dbReference type="NCBI Taxonomy" id="37329"/>
    <lineage>
        <taxon>Bacteria</taxon>
        <taxon>Bacillati</taxon>
        <taxon>Actinomycetota</taxon>
        <taxon>Actinomycetes</taxon>
        <taxon>Mycobacteriales</taxon>
        <taxon>Nocardiaceae</taxon>
        <taxon>Nocardia</taxon>
    </lineage>
</organism>
<keyword evidence="1 2" id="KW-0129">CBS domain</keyword>
<feature type="domain" description="CBS" evidence="3">
    <location>
        <begin position="11"/>
        <end position="74"/>
    </location>
</feature>
<dbReference type="KEGG" id="nfr:ERS450000_01527"/>
<dbReference type="InterPro" id="IPR046342">
    <property type="entry name" value="CBS_dom_sf"/>
</dbReference>
<dbReference type="Proteomes" id="UP000057820">
    <property type="component" value="Chromosome 1"/>
</dbReference>
<dbReference type="SMART" id="SM00116">
    <property type="entry name" value="CBS"/>
    <property type="match status" value="2"/>
</dbReference>
<dbReference type="EMBL" id="LN868938">
    <property type="protein sequence ID" value="CRY75808.1"/>
    <property type="molecule type" value="Genomic_DNA"/>
</dbReference>
<evidence type="ECO:0000256" key="1">
    <source>
        <dbReference type="ARBA" id="ARBA00023122"/>
    </source>
</evidence>
<accession>A0A0H5NJW5</accession>
<dbReference type="Pfam" id="PF00571">
    <property type="entry name" value="CBS"/>
    <property type="match status" value="2"/>
</dbReference>
<evidence type="ECO:0000259" key="3">
    <source>
        <dbReference type="PROSITE" id="PS51371"/>
    </source>
</evidence>
<gene>
    <name evidence="4" type="ORF">ERS450000_01527</name>
</gene>
<dbReference type="InterPro" id="IPR044725">
    <property type="entry name" value="CBSX3_CBS_dom"/>
</dbReference>
<evidence type="ECO:0000313" key="5">
    <source>
        <dbReference type="Proteomes" id="UP000057820"/>
    </source>
</evidence>
<dbReference type="CDD" id="cd04623">
    <property type="entry name" value="CBS_pair_bac_euk"/>
    <property type="match status" value="1"/>
</dbReference>
<dbReference type="InterPro" id="IPR000644">
    <property type="entry name" value="CBS_dom"/>
</dbReference>
<evidence type="ECO:0000313" key="4">
    <source>
        <dbReference type="EMBL" id="CRY75808.1"/>
    </source>
</evidence>
<dbReference type="Gene3D" id="3.10.580.10">
    <property type="entry name" value="CBS-domain"/>
    <property type="match status" value="1"/>
</dbReference>
<evidence type="ECO:0000256" key="2">
    <source>
        <dbReference type="PROSITE-ProRule" id="PRU00703"/>
    </source>
</evidence>
<dbReference type="SUPFAM" id="SSF54631">
    <property type="entry name" value="CBS-domain pair"/>
    <property type="match status" value="1"/>
</dbReference>